<accession>A0ABR4MXV7</accession>
<feature type="compositionally biased region" description="Acidic residues" evidence="1">
    <location>
        <begin position="252"/>
        <end position="262"/>
    </location>
</feature>
<comment type="caution">
    <text evidence="2">The sequence shown here is derived from an EMBL/GenBank/DDBJ whole genome shotgun (WGS) entry which is preliminary data.</text>
</comment>
<gene>
    <name evidence="2" type="ORF">HK105_208452</name>
</gene>
<feature type="compositionally biased region" description="Acidic residues" evidence="1">
    <location>
        <begin position="208"/>
        <end position="217"/>
    </location>
</feature>
<feature type="compositionally biased region" description="Low complexity" evidence="1">
    <location>
        <begin position="123"/>
        <end position="140"/>
    </location>
</feature>
<feature type="compositionally biased region" description="Gly residues" evidence="1">
    <location>
        <begin position="566"/>
        <end position="620"/>
    </location>
</feature>
<protein>
    <submittedName>
        <fullName evidence="2">Uncharacterized protein</fullName>
    </submittedName>
</protein>
<evidence type="ECO:0000313" key="3">
    <source>
        <dbReference type="Proteomes" id="UP001527925"/>
    </source>
</evidence>
<name>A0ABR4MXV7_9FUNG</name>
<keyword evidence="3" id="KW-1185">Reference proteome</keyword>
<feature type="region of interest" description="Disordered" evidence="1">
    <location>
        <begin position="562"/>
        <end position="657"/>
    </location>
</feature>
<evidence type="ECO:0000313" key="2">
    <source>
        <dbReference type="EMBL" id="KAL2912099.1"/>
    </source>
</evidence>
<feature type="compositionally biased region" description="Low complexity" evidence="1">
    <location>
        <begin position="623"/>
        <end position="639"/>
    </location>
</feature>
<feature type="region of interest" description="Disordered" evidence="1">
    <location>
        <begin position="377"/>
        <end position="398"/>
    </location>
</feature>
<reference evidence="2 3" key="1">
    <citation type="submission" date="2023-09" db="EMBL/GenBank/DDBJ databases">
        <title>Pangenome analysis of Batrachochytrium dendrobatidis and related Chytrids.</title>
        <authorList>
            <person name="Yacoub M.N."/>
            <person name="Stajich J.E."/>
            <person name="James T.Y."/>
        </authorList>
    </citation>
    <scope>NUCLEOTIDE SEQUENCE [LARGE SCALE GENOMIC DNA]</scope>
    <source>
        <strain evidence="2 3">JEL0888</strain>
    </source>
</reference>
<organism evidence="2 3">
    <name type="scientific">Polyrhizophydium stewartii</name>
    <dbReference type="NCBI Taxonomy" id="2732419"/>
    <lineage>
        <taxon>Eukaryota</taxon>
        <taxon>Fungi</taxon>
        <taxon>Fungi incertae sedis</taxon>
        <taxon>Chytridiomycota</taxon>
        <taxon>Chytridiomycota incertae sedis</taxon>
        <taxon>Chytridiomycetes</taxon>
        <taxon>Rhizophydiales</taxon>
        <taxon>Rhizophydiales incertae sedis</taxon>
        <taxon>Polyrhizophydium</taxon>
    </lineage>
</organism>
<dbReference type="EMBL" id="JADGIZ020000077">
    <property type="protein sequence ID" value="KAL2912099.1"/>
    <property type="molecule type" value="Genomic_DNA"/>
</dbReference>
<feature type="compositionally biased region" description="Polar residues" evidence="1">
    <location>
        <begin position="388"/>
        <end position="398"/>
    </location>
</feature>
<dbReference type="Proteomes" id="UP001527925">
    <property type="component" value="Unassembled WGS sequence"/>
</dbReference>
<sequence>MRRLRARSLHRYDLATIDERVPWPTFQIPRIEPLEDLPHVTHDNCRVKLYPRVIRNRSKANHLEIKLEIDMLRQFSGLTDPQRDALLRIIDKNSRIRQKAGLASGVFEKIQDDLYDQVFNPKSSTRGSSAARTSSRSDAAGDGGDGGDGDAAEPASPLRAQIPRMRIVSSNDEIQEGYESDPGPIASGSQSWLGNNNGNSLNIKYFEDDGDGDDQEGADQGADAGDEDEDQEQDAGEQDEEDALSSSHVTDDLADLEFPVEEYELKSKPEGDEDSDDDRFGMADRKKKEPESDMARIRQRYAYMVDMRKRGATAGKRTMTKQDLEHEAMMEMKQGECAGALSPRILSSDLQKWVTDILDNSIMLDPDVLAEVNKIPENAGANGDRPKTTQQAQRPTNKDLSVLERVDISGFDVLLNACKPSILEAKPPVRLNVVHEINPPDTLVNTLQTNLGMNLDDKKNAENQGEETARCGDGARKAGKKVLPEVDSSFTYRKKIRRQRPRYGAWYVPPSMWNEYMKAHGVDAAKKKAEESSSHRFGGIVQEKLDEINRKREIDYDHFMKELEHGGNGSGGQGGASGLGGGAGGGGSGGGAGGDDAGGNGGPAGANGGAGASAGQGGNTVPGSANGRNGRATAGGSRSQTQNSSRVATRSGRPKPK</sequence>
<feature type="region of interest" description="Disordered" evidence="1">
    <location>
        <begin position="119"/>
        <end position="166"/>
    </location>
</feature>
<feature type="compositionally biased region" description="Acidic residues" evidence="1">
    <location>
        <begin position="224"/>
        <end position="243"/>
    </location>
</feature>
<feature type="compositionally biased region" description="Basic and acidic residues" evidence="1">
    <location>
        <begin position="278"/>
        <end position="294"/>
    </location>
</feature>
<evidence type="ECO:0000256" key="1">
    <source>
        <dbReference type="SAM" id="MobiDB-lite"/>
    </source>
</evidence>
<feature type="region of interest" description="Disordered" evidence="1">
    <location>
        <begin position="199"/>
        <end position="294"/>
    </location>
</feature>
<proteinExistence type="predicted"/>
<feature type="region of interest" description="Disordered" evidence="1">
    <location>
        <begin position="175"/>
        <end position="194"/>
    </location>
</feature>